<evidence type="ECO:0000259" key="1">
    <source>
        <dbReference type="PROSITE" id="PS50943"/>
    </source>
</evidence>
<evidence type="ECO:0000313" key="3">
    <source>
        <dbReference type="Proteomes" id="UP000824410"/>
    </source>
</evidence>
<dbReference type="Gene3D" id="1.10.260.40">
    <property type="entry name" value="lambda repressor-like DNA-binding domains"/>
    <property type="match status" value="1"/>
</dbReference>
<dbReference type="KEGG" id="prg:RB151_038690"/>
<gene>
    <name evidence="2" type="ORF">EX242_07990</name>
</gene>
<dbReference type="SMART" id="SM00530">
    <property type="entry name" value="HTH_XRE"/>
    <property type="match status" value="1"/>
</dbReference>
<dbReference type="OrthoDB" id="6460451at2"/>
<dbReference type="RefSeq" id="WP_042846388.1">
    <property type="nucleotide sequence ID" value="NZ_ABEXNG020000044.1"/>
</dbReference>
<dbReference type="CDD" id="cd00093">
    <property type="entry name" value="HTH_XRE"/>
    <property type="match status" value="1"/>
</dbReference>
<name>A0A1J0ECT7_PRORE</name>
<dbReference type="Pfam" id="PF01381">
    <property type="entry name" value="HTH_3"/>
    <property type="match status" value="1"/>
</dbReference>
<accession>A0A1J0ECT7</accession>
<organism evidence="2 3">
    <name type="scientific">Providencia rettgeri</name>
    <dbReference type="NCBI Taxonomy" id="587"/>
    <lineage>
        <taxon>Bacteria</taxon>
        <taxon>Pseudomonadati</taxon>
        <taxon>Pseudomonadota</taxon>
        <taxon>Gammaproteobacteria</taxon>
        <taxon>Enterobacterales</taxon>
        <taxon>Morganellaceae</taxon>
        <taxon>Providencia</taxon>
    </lineage>
</organism>
<dbReference type="GO" id="GO:0003677">
    <property type="term" value="F:DNA binding"/>
    <property type="evidence" value="ECO:0007669"/>
    <property type="project" value="InterPro"/>
</dbReference>
<sequence>MLNAQRNENTNVTIYIGTYLKHRRKAVGLTGAQLASRLNISQQQVSRYERGKNSITIQGLLDILQALELRKHDIDDFMKNIFQFYYIDAALEAKLIN</sequence>
<dbReference type="InterPro" id="IPR001387">
    <property type="entry name" value="Cro/C1-type_HTH"/>
</dbReference>
<dbReference type="PROSITE" id="PS50943">
    <property type="entry name" value="HTH_CROC1"/>
    <property type="match status" value="1"/>
</dbReference>
<feature type="domain" description="HTH cro/C1-type" evidence="1">
    <location>
        <begin position="20"/>
        <end position="77"/>
    </location>
</feature>
<proteinExistence type="predicted"/>
<dbReference type="Proteomes" id="UP000824410">
    <property type="component" value="Unassembled WGS sequence"/>
</dbReference>
<reference evidence="2" key="1">
    <citation type="submission" date="2019-02" db="EMBL/GenBank/DDBJ databases">
        <title>Genomic characterization of isolates from hospital effluents in KZN, South Africa.</title>
        <authorList>
            <person name="Ntshobeni N."/>
            <person name="Allam M."/>
            <person name="Ismail A."/>
            <person name="Amoako D."/>
            <person name="Essack S."/>
            <person name="Chenia H."/>
        </authorList>
    </citation>
    <scope>NUCLEOTIDE SEQUENCE</scope>
    <source>
        <strain evidence="2">AFE97_S1</strain>
    </source>
</reference>
<comment type="caution">
    <text evidence="2">The sequence shown here is derived from an EMBL/GenBank/DDBJ whole genome shotgun (WGS) entry which is preliminary data.</text>
</comment>
<protein>
    <submittedName>
        <fullName evidence="2">XRE family transcriptional regulator</fullName>
    </submittedName>
</protein>
<dbReference type="SUPFAM" id="SSF47413">
    <property type="entry name" value="lambda repressor-like DNA-binding domains"/>
    <property type="match status" value="1"/>
</dbReference>
<dbReference type="EMBL" id="SHDO01000008">
    <property type="protein sequence ID" value="MBX6980200.1"/>
    <property type="molecule type" value="Genomic_DNA"/>
</dbReference>
<dbReference type="InterPro" id="IPR010982">
    <property type="entry name" value="Lambda_DNA-bd_dom_sf"/>
</dbReference>
<dbReference type="AlphaFoldDB" id="A0A1J0ECT7"/>
<evidence type="ECO:0000313" key="2">
    <source>
        <dbReference type="EMBL" id="MBX6980200.1"/>
    </source>
</evidence>